<keyword evidence="2" id="KW-0645">Protease</keyword>
<dbReference type="EMBL" id="CP072384">
    <property type="protein sequence ID" value="QUC09683.1"/>
    <property type="molecule type" value="Genomic_DNA"/>
</dbReference>
<dbReference type="PANTHER" id="PTHR42776">
    <property type="entry name" value="SERINE PEPTIDASE S9 FAMILY MEMBER"/>
    <property type="match status" value="1"/>
</dbReference>
<dbReference type="SUPFAM" id="SSF82171">
    <property type="entry name" value="DPP6 N-terminal domain-like"/>
    <property type="match status" value="1"/>
</dbReference>
<dbReference type="Gene3D" id="3.40.50.1820">
    <property type="entry name" value="alpha/beta hydrolase"/>
    <property type="match status" value="1"/>
</dbReference>
<evidence type="ECO:0000313" key="5">
    <source>
        <dbReference type="Proteomes" id="UP000678513"/>
    </source>
</evidence>
<dbReference type="Proteomes" id="UP000678513">
    <property type="component" value="Chromosome"/>
</dbReference>
<dbReference type="InterPro" id="IPR001375">
    <property type="entry name" value="Peptidase_S9_cat"/>
</dbReference>
<sequence length="686" mass="74254">MKPRHLDLLVTLSSPSLSPDGEQAVFAARRPSFDVDDYVGRIWSVATAGRGRPRPLTRGTLDSAPQLSPDGSAVAFLRGGVGVSSQLAIVSAEGGEPRILTDAPLGVLEFIWSRDSRRLAFVARIPEAGRYGTLDGVPAEREDPRLVIGNKYQANGLGFTRDRPRGIYVLDVPSLDEEPWLEPVGRAATSAEEEPRGDAALGGRRGLPLAKLLTPVESDCHQPEFTPDGKQLYFTAALHAGEDSDLRLMIHSVSITGGEPRLVAGGARSARAWSQPRFSRDGATLFLLTEQLGDDGVDIVGHALSVAALTADAEPGAEPRLLTDPQTTDYGASWTFLEPYGEDSVLAPARVRGCGELHAISAEGHAEVLVRGPRVVTAAAERAGVVVAVVSEATRPTELARVDAGRLMQLTDFAQPLVAAATPLEPRELTVQGKNGNDVHGWVFVPKGAGPHPVLLNIHGGPFSNFDWSFFDEAQVYVRAGYAVVQCNPRGSASYGQEHGRAIKERMGMVDMADVLAFLEGACAQFKSLDGERVGVMGGSYGGYLTAWITAHDHRFAAAVVERGYLDPAAFVGTSDIGWFFSDVYVGVDPEQVEQQSPMAKVGQVRTPTLVIHSERDLRCPFEQAQRYFAALRRGGVTARMLVFPGENHELSRSGSPWHRRQRFEAILDWWAEQLPVRIKEARRGR</sequence>
<keyword evidence="1" id="KW-0378">Hydrolase</keyword>
<reference evidence="4 5" key="1">
    <citation type="submission" date="2021-03" db="EMBL/GenBank/DDBJ databases">
        <title>Human Oral Microbial Genomes.</title>
        <authorList>
            <person name="Johnston C.D."/>
            <person name="Chen T."/>
            <person name="Dewhirst F.E."/>
        </authorList>
    </citation>
    <scope>NUCLEOTIDE SEQUENCE [LARGE SCALE GENOMIC DNA]</scope>
    <source>
        <strain evidence="4 5">DSMZ 100122</strain>
    </source>
</reference>
<gene>
    <name evidence="4" type="ORF">J5A65_09605</name>
</gene>
<dbReference type="InterPro" id="IPR011659">
    <property type="entry name" value="WD40"/>
</dbReference>
<protein>
    <submittedName>
        <fullName evidence="4">S9 family peptidase</fullName>
    </submittedName>
</protein>
<proteinExistence type="predicted"/>
<accession>A0ABX7YAH1</accession>
<dbReference type="SUPFAM" id="SSF53474">
    <property type="entry name" value="alpha/beta-Hydrolases"/>
    <property type="match status" value="1"/>
</dbReference>
<dbReference type="Pfam" id="PF07676">
    <property type="entry name" value="PD40"/>
    <property type="match status" value="1"/>
</dbReference>
<dbReference type="InterPro" id="IPR011042">
    <property type="entry name" value="6-blade_b-propeller_TolB-like"/>
</dbReference>
<keyword evidence="2" id="KW-0720">Serine protease</keyword>
<keyword evidence="5" id="KW-1185">Reference proteome</keyword>
<evidence type="ECO:0000256" key="1">
    <source>
        <dbReference type="ARBA" id="ARBA00022801"/>
    </source>
</evidence>
<evidence type="ECO:0000259" key="3">
    <source>
        <dbReference type="Pfam" id="PF00326"/>
    </source>
</evidence>
<dbReference type="Gene3D" id="2.120.10.30">
    <property type="entry name" value="TolB, C-terminal domain"/>
    <property type="match status" value="2"/>
</dbReference>
<evidence type="ECO:0000256" key="2">
    <source>
        <dbReference type="ARBA" id="ARBA00022825"/>
    </source>
</evidence>
<name>A0ABX7YAH1_9ACTN</name>
<dbReference type="PANTHER" id="PTHR42776:SF27">
    <property type="entry name" value="DIPEPTIDYL PEPTIDASE FAMILY MEMBER 6"/>
    <property type="match status" value="1"/>
</dbReference>
<evidence type="ECO:0000313" key="4">
    <source>
        <dbReference type="EMBL" id="QUC09683.1"/>
    </source>
</evidence>
<dbReference type="InterPro" id="IPR029058">
    <property type="entry name" value="AB_hydrolase_fold"/>
</dbReference>
<dbReference type="Pfam" id="PF00326">
    <property type="entry name" value="Peptidase_S9"/>
    <property type="match status" value="1"/>
</dbReference>
<feature type="domain" description="Peptidase S9 prolyl oligopeptidase catalytic" evidence="3">
    <location>
        <begin position="468"/>
        <end position="675"/>
    </location>
</feature>
<organism evidence="4 5">
    <name type="scientific">Arachnia rubra</name>
    <dbReference type="NCBI Taxonomy" id="1547448"/>
    <lineage>
        <taxon>Bacteria</taxon>
        <taxon>Bacillati</taxon>
        <taxon>Actinomycetota</taxon>
        <taxon>Actinomycetes</taxon>
        <taxon>Propionibacteriales</taxon>
        <taxon>Propionibacteriaceae</taxon>
        <taxon>Arachnia</taxon>
    </lineage>
</organism>